<dbReference type="AlphaFoldDB" id="A0A5N8XKY8"/>
<name>A0A5N8XKY8_9ACTN</name>
<reference evidence="2 3" key="1">
    <citation type="submission" date="2019-07" db="EMBL/GenBank/DDBJ databases">
        <title>New species of Amycolatopsis and Streptomyces.</title>
        <authorList>
            <person name="Duangmal K."/>
            <person name="Teo W.F.A."/>
            <person name="Lipun K."/>
        </authorList>
    </citation>
    <scope>NUCLEOTIDE SEQUENCE [LARGE SCALE GENOMIC DNA]</scope>
    <source>
        <strain evidence="2 3">NBRC 106415</strain>
    </source>
</reference>
<evidence type="ECO:0000313" key="2">
    <source>
        <dbReference type="EMBL" id="MPY59658.1"/>
    </source>
</evidence>
<sequence length="124" mass="13636">MSATIRTAQKIADEFVRAWLAGDVEKALSFLADDVVCEAPNGRFEGLERYRQFLEPFASGIISATVIDVLGNDTHAATVYTTDVPFAKDFRGIDYITVEDGKINRIISVFDLSPTIQAGNNPQH</sequence>
<proteinExistence type="predicted"/>
<feature type="domain" description="SnoaL-like" evidence="1">
    <location>
        <begin position="13"/>
        <end position="105"/>
    </location>
</feature>
<dbReference type="Proteomes" id="UP000400924">
    <property type="component" value="Unassembled WGS sequence"/>
</dbReference>
<comment type="caution">
    <text evidence="2">The sequence shown here is derived from an EMBL/GenBank/DDBJ whole genome shotgun (WGS) entry which is preliminary data.</text>
</comment>
<dbReference type="EMBL" id="VJZC01000154">
    <property type="protein sequence ID" value="MPY59658.1"/>
    <property type="molecule type" value="Genomic_DNA"/>
</dbReference>
<dbReference type="OrthoDB" id="3257148at2"/>
<dbReference type="Pfam" id="PF12680">
    <property type="entry name" value="SnoaL_2"/>
    <property type="match status" value="1"/>
</dbReference>
<keyword evidence="3" id="KW-1185">Reference proteome</keyword>
<dbReference type="InterPro" id="IPR037401">
    <property type="entry name" value="SnoaL-like"/>
</dbReference>
<protein>
    <submittedName>
        <fullName evidence="2">Nuclear transport factor 2 family protein</fullName>
    </submittedName>
</protein>
<gene>
    <name evidence="2" type="ORF">FNH08_21570</name>
</gene>
<dbReference type="RefSeq" id="WP_152773131.1">
    <property type="nucleotide sequence ID" value="NZ_VJZC01000154.1"/>
</dbReference>
<dbReference type="SUPFAM" id="SSF54427">
    <property type="entry name" value="NTF2-like"/>
    <property type="match status" value="1"/>
</dbReference>
<evidence type="ECO:0000313" key="3">
    <source>
        <dbReference type="Proteomes" id="UP000400924"/>
    </source>
</evidence>
<evidence type="ECO:0000259" key="1">
    <source>
        <dbReference type="Pfam" id="PF12680"/>
    </source>
</evidence>
<organism evidence="2 3">
    <name type="scientific">Streptomyces spongiae</name>
    <dbReference type="NCBI Taxonomy" id="565072"/>
    <lineage>
        <taxon>Bacteria</taxon>
        <taxon>Bacillati</taxon>
        <taxon>Actinomycetota</taxon>
        <taxon>Actinomycetes</taxon>
        <taxon>Kitasatosporales</taxon>
        <taxon>Streptomycetaceae</taxon>
        <taxon>Streptomyces</taxon>
    </lineage>
</organism>
<dbReference type="Gene3D" id="3.10.450.50">
    <property type="match status" value="1"/>
</dbReference>
<dbReference type="InterPro" id="IPR032710">
    <property type="entry name" value="NTF2-like_dom_sf"/>
</dbReference>
<accession>A0A5N8XKY8</accession>